<dbReference type="Pfam" id="PF13469">
    <property type="entry name" value="Sulfotransfer_3"/>
    <property type="match status" value="1"/>
</dbReference>
<comment type="caution">
    <text evidence="1">The sequence shown here is derived from an EMBL/GenBank/DDBJ whole genome shotgun (WGS) entry which is preliminary data.</text>
</comment>
<dbReference type="PANTHER" id="PTHR36451:SF1">
    <property type="entry name" value="OMEGA-HYDROXY-BETA-DIHYDROMENAQUINONE-9 SULFOTRANSFERASE STF3"/>
    <property type="match status" value="1"/>
</dbReference>
<dbReference type="SUPFAM" id="SSF52540">
    <property type="entry name" value="P-loop containing nucleoside triphosphate hydrolases"/>
    <property type="match status" value="1"/>
</dbReference>
<dbReference type="InterPro" id="IPR052736">
    <property type="entry name" value="Stf3_sulfotransferase"/>
</dbReference>
<proteinExistence type="predicted"/>
<dbReference type="EMBL" id="JARESE010000015">
    <property type="protein sequence ID" value="MDE8651109.1"/>
    <property type="molecule type" value="Genomic_DNA"/>
</dbReference>
<evidence type="ECO:0000313" key="1">
    <source>
        <dbReference type="EMBL" id="MDE8651109.1"/>
    </source>
</evidence>
<name>A0ABT5WM33_9SPHN</name>
<gene>
    <name evidence="1" type="ORF">PYV00_05185</name>
</gene>
<dbReference type="Proteomes" id="UP001216253">
    <property type="component" value="Unassembled WGS sequence"/>
</dbReference>
<accession>A0ABT5WM33</accession>
<dbReference type="InterPro" id="IPR027417">
    <property type="entry name" value="P-loop_NTPase"/>
</dbReference>
<organism evidence="1 2">
    <name type="scientific">Novosphingobium album</name>
    <name type="common">ex Liu et al. 2023</name>
    <dbReference type="NCBI Taxonomy" id="3031130"/>
    <lineage>
        <taxon>Bacteria</taxon>
        <taxon>Pseudomonadati</taxon>
        <taxon>Pseudomonadota</taxon>
        <taxon>Alphaproteobacteria</taxon>
        <taxon>Sphingomonadales</taxon>
        <taxon>Sphingomonadaceae</taxon>
        <taxon>Novosphingobium</taxon>
    </lineage>
</organism>
<dbReference type="Gene3D" id="3.40.50.300">
    <property type="entry name" value="P-loop containing nucleotide triphosphate hydrolases"/>
    <property type="match status" value="1"/>
</dbReference>
<protein>
    <submittedName>
        <fullName evidence="1">Sulfotransferase</fullName>
    </submittedName>
</protein>
<sequence>MTADDVIEAASRQTGLTDIGDPAIREGLELLCRAYGEEAHFTARGLEMANADLVTQMANRMKVEDWLSRHPELLERPVEKPLFVFGLPRTGTTLLINLLHADPARRSFLRWEAYDPVPPPRPGELHAGPRYQAMQDKTQMALKFMPQIAAIHYEDADSPTECQFAMAPSFCAQVYEAQADIPSYRDWFLHRADYRPAFRYHKRLLQLLQAEAPGRWTLKNPWHPLFLDALTEIYPDAQLVMTHRDPAEVLGSIGSLIKHVRQVYSDKVDLHRIGETFVETFRLMIDRQQAFRDKHGQDAILDVQYADVMRDPITEVRRIYQRFDEPLTPRALAAMDAYLAANPKGKHGKHDYSLEEYGLTRQGVHAAFADYIERHAIPVRS</sequence>
<keyword evidence="2" id="KW-1185">Reference proteome</keyword>
<evidence type="ECO:0000313" key="2">
    <source>
        <dbReference type="Proteomes" id="UP001216253"/>
    </source>
</evidence>
<dbReference type="PANTHER" id="PTHR36451">
    <property type="entry name" value="PAPS-DEPENDENT SULFOTRANSFERASE STF3"/>
    <property type="match status" value="1"/>
</dbReference>
<reference evidence="1 2" key="1">
    <citation type="submission" date="2023-03" db="EMBL/GenBank/DDBJ databases">
        <title>NovoSphingobium album sp. nov. isolated from polycyclic aromatic hydrocarbons- and heavy-metal polluted soil.</title>
        <authorList>
            <person name="Liu Z."/>
            <person name="Wang K."/>
        </authorList>
    </citation>
    <scope>NUCLEOTIDE SEQUENCE [LARGE SCALE GENOMIC DNA]</scope>
    <source>
        <strain evidence="1 2">H3SJ31-1</strain>
    </source>
</reference>